<keyword evidence="3" id="KW-1185">Reference proteome</keyword>
<gene>
    <name evidence="2" type="ORF">M436DRAFT_63204</name>
</gene>
<sequence length="476" mass="53709">MPDRVAVITVQEESPRDVTLEGTSAFDGNKLLALGLYISEACDLSGVAAEIVIGIRLPLVTLQLSDMGPEDWARVRPFAGSSTPSHRPSVLAREKERRLGKYVQLAGKCMPADVIGSRITIFCSPIFVSVLYESIVFSRIVIAFSQLSNFTSYSSCSENREGFKKLVLRAVWSRLPYSSALAKTAFIMAGLGLKSTSTSSFTPPFCSNSQSACSVCQQKELGINHGGQVYDWCTVRGMLCGMPSLANVLLQSIAYMAEKFPDKWMEKIPYYRAREEELKEEEREERRRARKNKRSHSHSHKRSGSHRRARHYDDDEDSDSYDEEYDRRDHRRHRSLDGRRQQGEDRSSYRRSYNPADYAPVDRHGYAVQPPAAARPVVNGDMPGATPATTSFANGPLPTSTSGPIPGYVPYAHVYSTPAQAQNTSHGHGLRDSPRGSSDRHDRKDYRVDPRSRRYYDDRDYDSDDSKYRRRSTRYD</sequence>
<name>A0A074XGY0_9PEZI</name>
<feature type="compositionally biased region" description="Basic and acidic residues" evidence="1">
    <location>
        <begin position="335"/>
        <end position="348"/>
    </location>
</feature>
<evidence type="ECO:0000313" key="3">
    <source>
        <dbReference type="Proteomes" id="UP000027730"/>
    </source>
</evidence>
<feature type="region of interest" description="Disordered" evidence="1">
    <location>
        <begin position="276"/>
        <end position="476"/>
    </location>
</feature>
<feature type="compositionally biased region" description="Polar residues" evidence="1">
    <location>
        <begin position="387"/>
        <end position="403"/>
    </location>
</feature>
<evidence type="ECO:0000256" key="1">
    <source>
        <dbReference type="SAM" id="MobiDB-lite"/>
    </source>
</evidence>
<feature type="compositionally biased region" description="Acidic residues" evidence="1">
    <location>
        <begin position="314"/>
        <end position="324"/>
    </location>
</feature>
<dbReference type="RefSeq" id="XP_013428118.1">
    <property type="nucleotide sequence ID" value="XM_013572664.1"/>
</dbReference>
<organism evidence="2 3">
    <name type="scientific">Aureobasidium namibiae CBS 147.97</name>
    <dbReference type="NCBI Taxonomy" id="1043004"/>
    <lineage>
        <taxon>Eukaryota</taxon>
        <taxon>Fungi</taxon>
        <taxon>Dikarya</taxon>
        <taxon>Ascomycota</taxon>
        <taxon>Pezizomycotina</taxon>
        <taxon>Dothideomycetes</taxon>
        <taxon>Dothideomycetidae</taxon>
        <taxon>Dothideales</taxon>
        <taxon>Saccotheciaceae</taxon>
        <taxon>Aureobasidium</taxon>
    </lineage>
</organism>
<protein>
    <submittedName>
        <fullName evidence="2">Uncharacterized protein</fullName>
    </submittedName>
</protein>
<dbReference type="HOGENOM" id="CLU_573613_0_0_1"/>
<feature type="compositionally biased region" description="Low complexity" evidence="1">
    <location>
        <begin position="367"/>
        <end position="378"/>
    </location>
</feature>
<feature type="compositionally biased region" description="Polar residues" evidence="1">
    <location>
        <begin position="417"/>
        <end position="426"/>
    </location>
</feature>
<dbReference type="EMBL" id="KL584708">
    <property type="protein sequence ID" value="KEQ73846.1"/>
    <property type="molecule type" value="Genomic_DNA"/>
</dbReference>
<proteinExistence type="predicted"/>
<evidence type="ECO:0000313" key="2">
    <source>
        <dbReference type="EMBL" id="KEQ73846.1"/>
    </source>
</evidence>
<feature type="compositionally biased region" description="Basic and acidic residues" evidence="1">
    <location>
        <begin position="429"/>
        <end position="458"/>
    </location>
</feature>
<feature type="compositionally biased region" description="Basic residues" evidence="1">
    <location>
        <begin position="288"/>
        <end position="310"/>
    </location>
</feature>
<dbReference type="Proteomes" id="UP000027730">
    <property type="component" value="Unassembled WGS sequence"/>
</dbReference>
<accession>A0A074XGY0</accession>
<feature type="compositionally biased region" description="Basic and acidic residues" evidence="1">
    <location>
        <begin position="276"/>
        <end position="287"/>
    </location>
</feature>
<dbReference type="GeneID" id="25413486"/>
<dbReference type="STRING" id="1043004.A0A074XGY0"/>
<dbReference type="AlphaFoldDB" id="A0A074XGY0"/>
<reference evidence="2 3" key="1">
    <citation type="journal article" date="2014" name="BMC Genomics">
        <title>Genome sequencing of four Aureobasidium pullulans varieties: biotechnological potential, stress tolerance, and description of new species.</title>
        <authorList>
            <person name="Gostin Ar C."/>
            <person name="Ohm R.A."/>
            <person name="Kogej T."/>
            <person name="Sonjak S."/>
            <person name="Turk M."/>
            <person name="Zajc J."/>
            <person name="Zalar P."/>
            <person name="Grube M."/>
            <person name="Sun H."/>
            <person name="Han J."/>
            <person name="Sharma A."/>
            <person name="Chiniquy J."/>
            <person name="Ngan C.Y."/>
            <person name="Lipzen A."/>
            <person name="Barry K."/>
            <person name="Grigoriev I.V."/>
            <person name="Gunde-Cimerman N."/>
        </authorList>
    </citation>
    <scope>NUCLEOTIDE SEQUENCE [LARGE SCALE GENOMIC DNA]</scope>
    <source>
        <strain evidence="2 3">CBS 147.97</strain>
    </source>
</reference>
<dbReference type="OrthoDB" id="3925955at2759"/>